<evidence type="ECO:0000313" key="1">
    <source>
        <dbReference type="EMBL" id="KAJ4713106.1"/>
    </source>
</evidence>
<protein>
    <submittedName>
        <fullName evidence="1">Zinc finger, U1-type</fullName>
    </submittedName>
</protein>
<accession>A0ACC1XNP2</accession>
<gene>
    <name evidence="1" type="ORF">OWV82_015250</name>
</gene>
<organism evidence="1 2">
    <name type="scientific">Melia azedarach</name>
    <name type="common">Chinaberry tree</name>
    <dbReference type="NCBI Taxonomy" id="155640"/>
    <lineage>
        <taxon>Eukaryota</taxon>
        <taxon>Viridiplantae</taxon>
        <taxon>Streptophyta</taxon>
        <taxon>Embryophyta</taxon>
        <taxon>Tracheophyta</taxon>
        <taxon>Spermatophyta</taxon>
        <taxon>Magnoliopsida</taxon>
        <taxon>eudicotyledons</taxon>
        <taxon>Gunneridae</taxon>
        <taxon>Pentapetalae</taxon>
        <taxon>rosids</taxon>
        <taxon>malvids</taxon>
        <taxon>Sapindales</taxon>
        <taxon>Meliaceae</taxon>
        <taxon>Melia</taxon>
    </lineage>
</organism>
<keyword evidence="2" id="KW-1185">Reference proteome</keyword>
<proteinExistence type="predicted"/>
<comment type="caution">
    <text evidence="1">The sequence shown here is derived from an EMBL/GenBank/DDBJ whole genome shotgun (WGS) entry which is preliminary data.</text>
</comment>
<reference evidence="1 2" key="1">
    <citation type="journal article" date="2023" name="Science">
        <title>Complex scaffold remodeling in plant triterpene biosynthesis.</title>
        <authorList>
            <person name="De La Pena R."/>
            <person name="Hodgson H."/>
            <person name="Liu J.C."/>
            <person name="Stephenson M.J."/>
            <person name="Martin A.C."/>
            <person name="Owen C."/>
            <person name="Harkess A."/>
            <person name="Leebens-Mack J."/>
            <person name="Jimenez L.E."/>
            <person name="Osbourn A."/>
            <person name="Sattely E.S."/>
        </authorList>
    </citation>
    <scope>NUCLEOTIDE SEQUENCE [LARGE SCALE GENOMIC DNA]</scope>
    <source>
        <strain evidence="2">cv. JPN11</strain>
        <tissue evidence="1">Leaf</tissue>
    </source>
</reference>
<name>A0ACC1XNP2_MELAZ</name>
<evidence type="ECO:0000313" key="2">
    <source>
        <dbReference type="Proteomes" id="UP001164539"/>
    </source>
</evidence>
<sequence>MGDGRSGCMMNVELAIRRELAYRRKVFLLQLQPGDDLVPLQVQSSSTSMSAGQSPDSSPNPSLSGMQRQKTVSGAECPSSQLPQPFYSNPVHANQTDDIVCTICNVPCSSAYNYKQHIDGRKHKAKLEELKFDGKLANKQRWCQVCKVWCMDDILFKMHLNGKKHKGELQKARCRSKDSGEIAKQQKWCSVCQVWCMDNTSFKMHLNGKKHKGELQKARYGSKGSGEIAKEEKWCELCDLWCPNEEAFKLHLDGKIHALRLHDNQKKRRVENLGSCSGKPDQKEWKSKMLSWSFNQ</sequence>
<dbReference type="EMBL" id="CM051401">
    <property type="protein sequence ID" value="KAJ4713106.1"/>
    <property type="molecule type" value="Genomic_DNA"/>
</dbReference>
<dbReference type="Proteomes" id="UP001164539">
    <property type="component" value="Chromosome 8"/>
</dbReference>